<dbReference type="InterPro" id="IPR027417">
    <property type="entry name" value="P-loop_NTPase"/>
</dbReference>
<dbReference type="PANTHER" id="PTHR35894">
    <property type="entry name" value="GENERAL SECRETION PATHWAY PROTEIN A-RELATED"/>
    <property type="match status" value="1"/>
</dbReference>
<evidence type="ECO:0000313" key="1">
    <source>
        <dbReference type="EMBL" id="QER40860.1"/>
    </source>
</evidence>
<keyword evidence="2" id="KW-1185">Reference proteome</keyword>
<dbReference type="AlphaFoldDB" id="A0A5P1UYF6"/>
<dbReference type="InterPro" id="IPR052026">
    <property type="entry name" value="ExeA_AAA_ATPase_DNA-bind"/>
</dbReference>
<dbReference type="KEGG" id="asue:F2A31_14590"/>
<dbReference type="Proteomes" id="UP000325177">
    <property type="component" value="Chromosome"/>
</dbReference>
<dbReference type="InterPro" id="IPR008868">
    <property type="entry name" value="TniB"/>
</dbReference>
<evidence type="ECO:0000313" key="2">
    <source>
        <dbReference type="Proteomes" id="UP000325177"/>
    </source>
</evidence>
<dbReference type="SUPFAM" id="SSF52540">
    <property type="entry name" value="P-loop containing nucleoside triphosphate hydrolases"/>
    <property type="match status" value="1"/>
</dbReference>
<accession>A0A5P1UYF6</accession>
<proteinExistence type="predicted"/>
<reference evidence="1 2" key="1">
    <citation type="submission" date="2019-09" db="EMBL/GenBank/DDBJ databases">
        <title>Acinetobacter sp. C16S1 isolated from saline soil.</title>
        <authorList>
            <person name="Xu L."/>
            <person name="Sun J.-Q."/>
        </authorList>
    </citation>
    <scope>NUCLEOTIDE SEQUENCE [LARGE SCALE GENOMIC DNA]</scope>
    <source>
        <strain evidence="1 2">C16S1</strain>
    </source>
</reference>
<sequence length="296" mass="33186">MNLAHLTINTSKKLELADSERIEHLLKPRWIGYGHSQKILGKLEDLLVFPKQSRMPNLLIVGETNNGKTVLVNRFRDKHPPLDNPNGDAIILPVLYIQAPPGPDERGIYNAILNRLFEPYGKSEATDSKRDRVVSVLRQLDLGMIIIDEIQHLLAGPYTKQRTCLNALKYLGNELCVPLVGIGTAEAIRAVQADPQLANRFNPEILPKWKLDQEYLRLLASFEKVIPLKQPSNLINRELAELILNMSGGTIGEISTLLNMASIFAIKNKIEKITKQTLEESGYIGPHLRKQAAARV</sequence>
<dbReference type="RefSeq" id="WP_150027230.1">
    <property type="nucleotide sequence ID" value="NZ_CP043909.1"/>
</dbReference>
<dbReference type="Gene3D" id="3.40.50.300">
    <property type="entry name" value="P-loop containing nucleotide triphosphate hydrolases"/>
    <property type="match status" value="1"/>
</dbReference>
<dbReference type="EMBL" id="CP043909">
    <property type="protein sequence ID" value="QER40860.1"/>
    <property type="molecule type" value="Genomic_DNA"/>
</dbReference>
<dbReference type="Pfam" id="PF05621">
    <property type="entry name" value="TniB"/>
    <property type="match status" value="1"/>
</dbReference>
<name>A0A5P1UYF6_9GAMM</name>
<organism evidence="1 2">
    <name type="scientific">Acinetobacter suaedae</name>
    <dbReference type="NCBI Taxonomy" id="2609668"/>
    <lineage>
        <taxon>Bacteria</taxon>
        <taxon>Pseudomonadati</taxon>
        <taxon>Pseudomonadota</taxon>
        <taxon>Gammaproteobacteria</taxon>
        <taxon>Moraxellales</taxon>
        <taxon>Moraxellaceae</taxon>
        <taxon>Acinetobacter</taxon>
    </lineage>
</organism>
<gene>
    <name evidence="1" type="ORF">F2A31_14590</name>
</gene>
<dbReference type="PANTHER" id="PTHR35894:SF1">
    <property type="entry name" value="PHOSPHORIBULOKINASE _ URIDINE KINASE FAMILY"/>
    <property type="match status" value="1"/>
</dbReference>
<protein>
    <submittedName>
        <fullName evidence="1">AAA family ATPase</fullName>
    </submittedName>
</protein>